<feature type="domain" description="PhoD-like phosphatase metallophosphatase" evidence="1">
    <location>
        <begin position="495"/>
        <end position="682"/>
    </location>
</feature>
<dbReference type="PROSITE" id="PS51257">
    <property type="entry name" value="PROKAR_LIPOPROTEIN"/>
    <property type="match status" value="1"/>
</dbReference>
<dbReference type="EMBL" id="JBHSMP010000043">
    <property type="protein sequence ID" value="MFC5431896.1"/>
    <property type="molecule type" value="Genomic_DNA"/>
</dbReference>
<dbReference type="InterPro" id="IPR029052">
    <property type="entry name" value="Metallo-depent_PP-like"/>
</dbReference>
<dbReference type="InterPro" id="IPR032093">
    <property type="entry name" value="PhoD_N"/>
</dbReference>
<feature type="domain" description="PhoD-like phosphatase metallophosphatase" evidence="1">
    <location>
        <begin position="164"/>
        <end position="376"/>
    </location>
</feature>
<dbReference type="RefSeq" id="WP_377715516.1">
    <property type="nucleotide sequence ID" value="NZ_JBHSMP010000043.1"/>
</dbReference>
<evidence type="ECO:0000313" key="3">
    <source>
        <dbReference type="EMBL" id="MFC5431896.1"/>
    </source>
</evidence>
<gene>
    <name evidence="3" type="ORF">ACFPTO_24335</name>
</gene>
<reference evidence="4" key="1">
    <citation type="journal article" date="2019" name="Int. J. Syst. Evol. Microbiol.">
        <title>The Global Catalogue of Microorganisms (GCM) 10K type strain sequencing project: providing services to taxonomists for standard genome sequencing and annotation.</title>
        <authorList>
            <consortium name="The Broad Institute Genomics Platform"/>
            <consortium name="The Broad Institute Genome Sequencing Center for Infectious Disease"/>
            <person name="Wu L."/>
            <person name="Ma J."/>
        </authorList>
    </citation>
    <scope>NUCLEOTIDE SEQUENCE [LARGE SCALE GENOMIC DNA]</scope>
    <source>
        <strain evidence="4">CCUG 56042</strain>
    </source>
</reference>
<evidence type="ECO:0000259" key="2">
    <source>
        <dbReference type="Pfam" id="PF16655"/>
    </source>
</evidence>
<dbReference type="PANTHER" id="PTHR43606">
    <property type="entry name" value="PHOSPHATASE, PUTATIVE (AFU_ORTHOLOGUE AFUA_6G08710)-RELATED"/>
    <property type="match status" value="1"/>
</dbReference>
<proteinExistence type="predicted"/>
<protein>
    <submittedName>
        <fullName evidence="3">Alkaline phosphatase D family protein</fullName>
    </submittedName>
</protein>
<dbReference type="InterPro" id="IPR038607">
    <property type="entry name" value="PhoD-like_sf"/>
</dbReference>
<name>A0ABW0JFC6_9BURK</name>
<dbReference type="SUPFAM" id="SSF56300">
    <property type="entry name" value="Metallo-dependent phosphatases"/>
    <property type="match status" value="1"/>
</dbReference>
<dbReference type="InterPro" id="IPR018946">
    <property type="entry name" value="PhoD-like_MPP"/>
</dbReference>
<dbReference type="Proteomes" id="UP001596103">
    <property type="component" value="Unassembled WGS sequence"/>
</dbReference>
<dbReference type="Pfam" id="PF09423">
    <property type="entry name" value="PhoD"/>
    <property type="match status" value="2"/>
</dbReference>
<dbReference type="Gene3D" id="3.60.21.70">
    <property type="entry name" value="PhoD-like phosphatase"/>
    <property type="match status" value="1"/>
</dbReference>
<feature type="domain" description="Phospholipase D N-terminal" evidence="2">
    <location>
        <begin position="56"/>
        <end position="152"/>
    </location>
</feature>
<dbReference type="PANTHER" id="PTHR43606:SF2">
    <property type="entry name" value="ALKALINE PHOSPHATASE FAMILY PROTEIN (AFU_ORTHOLOGUE AFUA_5G03860)"/>
    <property type="match status" value="1"/>
</dbReference>
<organism evidence="3 4">
    <name type="scientific">Paraburkholderia denitrificans</name>
    <dbReference type="NCBI Taxonomy" id="694025"/>
    <lineage>
        <taxon>Bacteria</taxon>
        <taxon>Pseudomonadati</taxon>
        <taxon>Pseudomonadota</taxon>
        <taxon>Betaproteobacteria</taxon>
        <taxon>Burkholderiales</taxon>
        <taxon>Burkholderiaceae</taxon>
        <taxon>Paraburkholderia</taxon>
    </lineage>
</organism>
<evidence type="ECO:0000259" key="1">
    <source>
        <dbReference type="Pfam" id="PF09423"/>
    </source>
</evidence>
<evidence type="ECO:0000313" key="4">
    <source>
        <dbReference type="Proteomes" id="UP001596103"/>
    </source>
</evidence>
<keyword evidence="4" id="KW-1185">Reference proteome</keyword>
<dbReference type="Gene3D" id="2.60.40.380">
    <property type="entry name" value="Purple acid phosphatase-like, N-terminal"/>
    <property type="match status" value="1"/>
</dbReference>
<accession>A0ABW0JFC6</accession>
<comment type="caution">
    <text evidence="3">The sequence shown here is derived from an EMBL/GenBank/DDBJ whole genome shotgun (WGS) entry which is preliminary data.</text>
</comment>
<sequence length="889" mass="98148">MADLKNRRDFLKLTGFLTVSCVGVVLAGCGEGTSSLPAPLPGRTPSPPGTFSFPAGIASGDPRESSIVLWTKLGVNGAAMGEDIPIIVQVASVPFDSKNFSRENILVSVPVQAYSRYAHTVHHRVEGLAPGTYYWYRFVVDNDISVQGRTKTAPSQASETPVNFAYVSCQDWAANHWAAYQLLAEERYDNLDFIVHLGDYIYETADDGAFQNGGVEPLHAKNPLYAEKLSGVTEGGVRYASSLEDYRYLYSVYRSDPRIQAIHAKFPMISIWDDHEFTNDAWGDHETYSDNNFSQFDRRRAANQAWFEYMPVTLEDVSFSPDLTGTYENIRIYREFAFGKVMQLVMTDERLYRADHAIPEGAGQEVVLQYFSRILGELGDLGSTRGLYDFLKTTTVMGFSLEKLLNGAINNGKILFVSFDGLQKIKPLLVSMLNQLGGLNLSAKDELKVDKILTILGSLNGSKIFEQLIYRFGMRGFGSRYAAFGEVLKRFVARNAESHYAMLGRQQTDWWASSMSAAHDRGAVWKIWGNEVCFVKMDLDVNRLSNKEFTFNVGADLQSIKPAIMAAAKILPAFVGVLKYLLTSPEIRSSLSSGDYIGDGSPDTPPGQDVAVFADSWDGYPDSRDYLTNYLHKNNINNVIAITGDLHTFIAGQVVDRDSNNPVMLDFAGAGVSSNSFGGVIGSSFDLSSLSNNSMTAGVLPLLKGRGKAEGVLFEMIDQLLQRPDKPGDGRDIFSRLLTHFSDEVQWAEGVANGFVTVAADTSKATFTYHNLRVERDEAGNVLDPATYIIRDDMNSAYERRTSFTVYASGGAADIPGASVAVWPKFPSRLIEYEIPAAIPENQEAVKSSMRSALPPSEGLEKLRDGVAEYIRNNPDNPYANIFMQGIRL</sequence>
<dbReference type="Pfam" id="PF16655">
    <property type="entry name" value="PhoD_N"/>
    <property type="match status" value="1"/>
</dbReference>
<dbReference type="InterPro" id="IPR052900">
    <property type="entry name" value="Phospholipid_Metab_Enz"/>
</dbReference>
<dbReference type="CDD" id="cd07389">
    <property type="entry name" value="MPP_PhoD"/>
    <property type="match status" value="1"/>
</dbReference>